<dbReference type="OrthoDB" id="7063856at2"/>
<organism evidence="1 2">
    <name type="scientific">Arenicella xantha</name>
    <dbReference type="NCBI Taxonomy" id="644221"/>
    <lineage>
        <taxon>Bacteria</taxon>
        <taxon>Pseudomonadati</taxon>
        <taxon>Pseudomonadota</taxon>
        <taxon>Gammaproteobacteria</taxon>
        <taxon>Arenicellales</taxon>
        <taxon>Arenicellaceae</taxon>
        <taxon>Arenicella</taxon>
    </lineage>
</organism>
<evidence type="ECO:0000313" key="2">
    <source>
        <dbReference type="Proteomes" id="UP000253083"/>
    </source>
</evidence>
<sequence>MVSKAKLYAQLDSLEAQLLEGLVPHLTLAANGGNDLVFCVTAFNPFRQLKHKTDSRTEELIELGAQILSLKLKLDEPSEGTVAARICWYCREWGNTKNHHRANAIDLAKRFLDEIENAC</sequence>
<evidence type="ECO:0000313" key="1">
    <source>
        <dbReference type="EMBL" id="RBP48873.1"/>
    </source>
</evidence>
<gene>
    <name evidence="1" type="ORF">DFR28_105212</name>
</gene>
<comment type="caution">
    <text evidence="1">The sequence shown here is derived from an EMBL/GenBank/DDBJ whole genome shotgun (WGS) entry which is preliminary data.</text>
</comment>
<proteinExistence type="predicted"/>
<protein>
    <submittedName>
        <fullName evidence="1">Uncharacterized protein</fullName>
    </submittedName>
</protein>
<dbReference type="AlphaFoldDB" id="A0A395JGC9"/>
<dbReference type="Proteomes" id="UP000253083">
    <property type="component" value="Unassembled WGS sequence"/>
</dbReference>
<dbReference type="RefSeq" id="WP_113955465.1">
    <property type="nucleotide sequence ID" value="NZ_QNRT01000005.1"/>
</dbReference>
<name>A0A395JGC9_9GAMM</name>
<reference evidence="1 2" key="1">
    <citation type="submission" date="2018-06" db="EMBL/GenBank/DDBJ databases">
        <title>Genomic Encyclopedia of Type Strains, Phase IV (KMG-IV): sequencing the most valuable type-strain genomes for metagenomic binning, comparative biology and taxonomic classification.</title>
        <authorList>
            <person name="Goeker M."/>
        </authorList>
    </citation>
    <scope>NUCLEOTIDE SEQUENCE [LARGE SCALE GENOMIC DNA]</scope>
    <source>
        <strain evidence="1 2">DSM 24032</strain>
    </source>
</reference>
<dbReference type="EMBL" id="QNRT01000005">
    <property type="protein sequence ID" value="RBP48873.1"/>
    <property type="molecule type" value="Genomic_DNA"/>
</dbReference>
<keyword evidence="2" id="KW-1185">Reference proteome</keyword>
<dbReference type="InParanoid" id="A0A395JGC9"/>
<accession>A0A395JGC9</accession>